<accession>A0ACC0W9U1</accession>
<name>A0ACC0W9U1_9STRA</name>
<evidence type="ECO:0000313" key="2">
    <source>
        <dbReference type="Proteomes" id="UP001163321"/>
    </source>
</evidence>
<reference evidence="1 2" key="1">
    <citation type="journal article" date="2022" name="bioRxiv">
        <title>The genome of the oomycete Peronosclerospora sorghi, a cosmopolitan pathogen of maize and sorghum, is inflated with dispersed pseudogenes.</title>
        <authorList>
            <person name="Fletcher K."/>
            <person name="Martin F."/>
            <person name="Isakeit T."/>
            <person name="Cavanaugh K."/>
            <person name="Magill C."/>
            <person name="Michelmore R."/>
        </authorList>
    </citation>
    <scope>NUCLEOTIDE SEQUENCE [LARGE SCALE GENOMIC DNA]</scope>
    <source>
        <strain evidence="1">P6</strain>
    </source>
</reference>
<proteinExistence type="predicted"/>
<sequence length="108" mass="11971">MDAFSVVDLKTITYQETNDNGTVGVVNETQKANSVVGSPYWMVPEVIEMSGWSSASDIWSVGCTIIELLTTKPPCFVLEPMAELFRIVQEDHPPLPQRISPVMIILCN</sequence>
<gene>
    <name evidence="1" type="ORF">PsorP6_007571</name>
</gene>
<protein>
    <submittedName>
        <fullName evidence="1">Uncharacterized protein</fullName>
    </submittedName>
</protein>
<comment type="caution">
    <text evidence="1">The sequence shown here is derived from an EMBL/GenBank/DDBJ whole genome shotgun (WGS) entry which is preliminary data.</text>
</comment>
<evidence type="ECO:0000313" key="1">
    <source>
        <dbReference type="EMBL" id="KAI9914900.1"/>
    </source>
</evidence>
<dbReference type="Proteomes" id="UP001163321">
    <property type="component" value="Chromosome 3"/>
</dbReference>
<keyword evidence="2" id="KW-1185">Reference proteome</keyword>
<organism evidence="1 2">
    <name type="scientific">Peronosclerospora sorghi</name>
    <dbReference type="NCBI Taxonomy" id="230839"/>
    <lineage>
        <taxon>Eukaryota</taxon>
        <taxon>Sar</taxon>
        <taxon>Stramenopiles</taxon>
        <taxon>Oomycota</taxon>
        <taxon>Peronosporomycetes</taxon>
        <taxon>Peronosporales</taxon>
        <taxon>Peronosporaceae</taxon>
        <taxon>Peronosclerospora</taxon>
    </lineage>
</organism>
<dbReference type="EMBL" id="CM047582">
    <property type="protein sequence ID" value="KAI9914900.1"/>
    <property type="molecule type" value="Genomic_DNA"/>
</dbReference>